<dbReference type="InterPro" id="IPR038357">
    <property type="entry name" value="KEN_sf"/>
</dbReference>
<dbReference type="SUPFAM" id="SSF56112">
    <property type="entry name" value="Protein kinase-like (PK-like)"/>
    <property type="match status" value="1"/>
</dbReference>
<dbReference type="GO" id="GO:0051082">
    <property type="term" value="F:unfolded protein binding"/>
    <property type="evidence" value="ECO:0007669"/>
    <property type="project" value="TreeGrafter"/>
</dbReference>
<keyword evidence="8" id="KW-0547">Nucleotide-binding</keyword>
<dbReference type="GO" id="GO:0004674">
    <property type="term" value="F:protein serine/threonine kinase activity"/>
    <property type="evidence" value="ECO:0007669"/>
    <property type="project" value="UniProtKB-KW"/>
</dbReference>
<dbReference type="InterPro" id="IPR011009">
    <property type="entry name" value="Kinase-like_dom_sf"/>
</dbReference>
<comment type="catalytic activity">
    <reaction evidence="23">
        <text>L-seryl-[protein] + ATP = O-phospho-L-seryl-[protein] + ADP + H(+)</text>
        <dbReference type="Rhea" id="RHEA:17989"/>
        <dbReference type="Rhea" id="RHEA-COMP:9863"/>
        <dbReference type="Rhea" id="RHEA-COMP:11604"/>
        <dbReference type="ChEBI" id="CHEBI:15378"/>
        <dbReference type="ChEBI" id="CHEBI:29999"/>
        <dbReference type="ChEBI" id="CHEBI:30616"/>
        <dbReference type="ChEBI" id="CHEBI:83421"/>
        <dbReference type="ChEBI" id="CHEBI:456216"/>
        <dbReference type="EC" id="2.7.11.1"/>
    </reaction>
</comment>
<evidence type="ECO:0000256" key="24">
    <source>
        <dbReference type="ARBA" id="ARBA00065357"/>
    </source>
</evidence>
<reference evidence="29 30" key="1">
    <citation type="submission" date="2024-01" db="EMBL/GenBank/DDBJ databases">
        <title>Genome assemblies of Stephania.</title>
        <authorList>
            <person name="Yang L."/>
        </authorList>
    </citation>
    <scope>NUCLEOTIDE SEQUENCE [LARGE SCALE GENOMIC DNA]</scope>
    <source>
        <strain evidence="29">QJT</strain>
        <tissue evidence="29">Leaf</tissue>
    </source>
</reference>
<evidence type="ECO:0000256" key="19">
    <source>
        <dbReference type="ARBA" id="ARBA00023187"/>
    </source>
</evidence>
<keyword evidence="9" id="KW-0418">Kinase</keyword>
<evidence type="ECO:0000256" key="16">
    <source>
        <dbReference type="ARBA" id="ARBA00023157"/>
    </source>
</evidence>
<keyword evidence="18" id="KW-0325">Glycoprotein</keyword>
<evidence type="ECO:0000256" key="13">
    <source>
        <dbReference type="ARBA" id="ARBA00022989"/>
    </source>
</evidence>
<sequence>MRPDWVLNLCCLVLIFGVLGSISADSDDGSLVPYENLSSSPSRALLPANKQDVVLTVMSNGTIHLLDGDSGEIMWSFSSGSPISSLYLGAAASGNDKGKDSILHKARPYLNDDTWVDLGNDFVHNEDLGELNVMKIVEKYVANGPHMSKCGVTLGSKSTTIFHIDARSGSLINIYKLDGLPHKLGKTSKGENGVLLEPHIENVLESGSLNQKSDWSIYVVRADYGLRSFASNSGEVLLDGIISDVQAFSCYDETRSLIENNPKSYSGSSQDTFFEKPLRVVQVRDLKSFEALCWLGIVNGTHNDFSGIYKRNAVPSLYPRDYVNNYGRFLPLGASYPIPEQLISDNGKNVPVYEPLHKSSDKGNALSLKTFSEIWSIQSQANPLTLAPAKTESSDYQIIPYGRGNYLQRTHAYLQTVCLALLHSRFFWETIGLAFLALLAFAVWRLSLLVHMRQKSTQQLNDSEGKKSPVSKRKKTRKVGNLRSTANTENLDNSVSAEEVENIDGHAMGRKIGKLLLSNREIAKGSNGTVVLEGIYDGRHVAVKRLVKAHNDIASKEIQNLIASDRHPNIVRWYGVEYDSDFVYLSLELCTCSLSDLVFICSNSSPYSVYSEGKITNSVNGYTMQLNSVKGIVKDVELWKVNGYASSQLVKLMRDVVSGLAHLHDLGIVHRDLKPQNILVSKDRTLCAKISDMGISKSLVGEKSSLGNHATGLGSSGWQAPEQLLHGRQTRAVDLFSLGCVLFFCITGGKHPFGDHLERDINIVKNRVDLFIVEHIPEAVDLFSHLLDPDPELRPKASDVLYHPLFWTSELRLSFLRDASDRVELEDREGESELLKALENTAPVALGGNWNEKLEVSFIANIGRYRRYKYDSMRDLLRVIRNKLNHYRELPKEIQDILGPVPVGFENYFASRFPKFLIEVYKVASQYCKGEDWFWKYDRNVSIQ</sequence>
<feature type="region of interest" description="Disordered" evidence="25">
    <location>
        <begin position="457"/>
        <end position="493"/>
    </location>
</feature>
<keyword evidence="15" id="KW-0472">Membrane</keyword>
<dbReference type="GO" id="GO:0004521">
    <property type="term" value="F:RNA endonuclease activity"/>
    <property type="evidence" value="ECO:0007669"/>
    <property type="project" value="InterPro"/>
</dbReference>
<evidence type="ECO:0000259" key="28">
    <source>
        <dbReference type="PROSITE" id="PS51392"/>
    </source>
</evidence>
<keyword evidence="11" id="KW-0256">Endoplasmic reticulum</keyword>
<dbReference type="InterPro" id="IPR011047">
    <property type="entry name" value="Quinoprotein_ADH-like_sf"/>
</dbReference>
<feature type="compositionally biased region" description="Polar residues" evidence="25">
    <location>
        <begin position="482"/>
        <end position="493"/>
    </location>
</feature>
<dbReference type="InterPro" id="IPR000719">
    <property type="entry name" value="Prot_kinase_dom"/>
</dbReference>
<dbReference type="FunFam" id="1.20.1440.180:FF:000002">
    <property type="entry name" value="Serine/threonine-protein kinase/endoribonuclease IRE1"/>
    <property type="match status" value="1"/>
</dbReference>
<dbReference type="EMBL" id="JBBNAE010000004">
    <property type="protein sequence ID" value="KAK9129205.1"/>
    <property type="molecule type" value="Genomic_DNA"/>
</dbReference>
<keyword evidence="12" id="KW-0067">ATP-binding</keyword>
<evidence type="ECO:0000313" key="29">
    <source>
        <dbReference type="EMBL" id="KAK9129205.1"/>
    </source>
</evidence>
<dbReference type="PROSITE" id="PS51392">
    <property type="entry name" value="KEN"/>
    <property type="match status" value="1"/>
</dbReference>
<keyword evidence="3" id="KW-0723">Serine/threonine-protein kinase</keyword>
<dbReference type="EC" id="2.7.11.1" evidence="2"/>
<dbReference type="SMART" id="SM00220">
    <property type="entry name" value="S_TKc"/>
    <property type="match status" value="1"/>
</dbReference>
<accession>A0AAP0P5P3</accession>
<dbReference type="GO" id="GO:0016787">
    <property type="term" value="F:hydrolase activity"/>
    <property type="evidence" value="ECO:0007669"/>
    <property type="project" value="UniProtKB-KW"/>
</dbReference>
<proteinExistence type="predicted"/>
<dbReference type="Gene3D" id="3.30.200.20">
    <property type="entry name" value="Phosphorylase Kinase, domain 1"/>
    <property type="match status" value="1"/>
</dbReference>
<organism evidence="29 30">
    <name type="scientific">Stephania japonica</name>
    <dbReference type="NCBI Taxonomy" id="461633"/>
    <lineage>
        <taxon>Eukaryota</taxon>
        <taxon>Viridiplantae</taxon>
        <taxon>Streptophyta</taxon>
        <taxon>Embryophyta</taxon>
        <taxon>Tracheophyta</taxon>
        <taxon>Spermatophyta</taxon>
        <taxon>Magnoliopsida</taxon>
        <taxon>Ranunculales</taxon>
        <taxon>Menispermaceae</taxon>
        <taxon>Menispermoideae</taxon>
        <taxon>Cissampelideae</taxon>
        <taxon>Stephania</taxon>
    </lineage>
</organism>
<feature type="domain" description="Protein kinase" evidence="27">
    <location>
        <begin position="516"/>
        <end position="806"/>
    </location>
</feature>
<keyword evidence="14" id="KW-0805">Transcription regulation</keyword>
<evidence type="ECO:0000256" key="17">
    <source>
        <dbReference type="ARBA" id="ARBA00023163"/>
    </source>
</evidence>
<dbReference type="Pfam" id="PF00069">
    <property type="entry name" value="Pkinase"/>
    <property type="match status" value="1"/>
</dbReference>
<comment type="catalytic activity">
    <reaction evidence="22">
        <text>L-threonyl-[protein] + ATP = O-phospho-L-threonyl-[protein] + ADP + H(+)</text>
        <dbReference type="Rhea" id="RHEA:46608"/>
        <dbReference type="Rhea" id="RHEA-COMP:11060"/>
        <dbReference type="Rhea" id="RHEA-COMP:11605"/>
        <dbReference type="ChEBI" id="CHEBI:15378"/>
        <dbReference type="ChEBI" id="CHEBI:30013"/>
        <dbReference type="ChEBI" id="CHEBI:30616"/>
        <dbReference type="ChEBI" id="CHEBI:61977"/>
        <dbReference type="ChEBI" id="CHEBI:456216"/>
        <dbReference type="EC" id="2.7.11.1"/>
    </reaction>
</comment>
<feature type="domain" description="KEN" evidence="28">
    <location>
        <begin position="809"/>
        <end position="940"/>
    </location>
</feature>
<evidence type="ECO:0000256" key="21">
    <source>
        <dbReference type="ARBA" id="ARBA00023268"/>
    </source>
</evidence>
<dbReference type="FunFam" id="1.10.510.10:FF:000463">
    <property type="entry name" value="Serine/threonine-protein kinase/endoribonuclease IRE1a"/>
    <property type="match status" value="1"/>
</dbReference>
<dbReference type="InterPro" id="IPR045133">
    <property type="entry name" value="IRE1/2-like"/>
</dbReference>
<evidence type="ECO:0000256" key="3">
    <source>
        <dbReference type="ARBA" id="ARBA00022527"/>
    </source>
</evidence>
<keyword evidence="10" id="KW-0378">Hydrolase</keyword>
<dbReference type="SMART" id="SM00580">
    <property type="entry name" value="PUG"/>
    <property type="match status" value="1"/>
</dbReference>
<evidence type="ECO:0000256" key="2">
    <source>
        <dbReference type="ARBA" id="ARBA00012513"/>
    </source>
</evidence>
<dbReference type="FunFam" id="3.30.200.20:FF:000077">
    <property type="entry name" value="Putative Serine/threonine-protein kinase/endoribonuclease IRE1"/>
    <property type="match status" value="1"/>
</dbReference>
<keyword evidence="17" id="KW-0804">Transcription</keyword>
<evidence type="ECO:0000256" key="8">
    <source>
        <dbReference type="ARBA" id="ARBA00022741"/>
    </source>
</evidence>
<dbReference type="Proteomes" id="UP001417504">
    <property type="component" value="Unassembled WGS sequence"/>
</dbReference>
<evidence type="ECO:0000256" key="6">
    <source>
        <dbReference type="ARBA" id="ARBA00022692"/>
    </source>
</evidence>
<feature type="signal peptide" evidence="26">
    <location>
        <begin position="1"/>
        <end position="24"/>
    </location>
</feature>
<dbReference type="InterPro" id="IPR010513">
    <property type="entry name" value="KEN_dom"/>
</dbReference>
<evidence type="ECO:0000256" key="9">
    <source>
        <dbReference type="ARBA" id="ARBA00022777"/>
    </source>
</evidence>
<dbReference type="GO" id="GO:0036498">
    <property type="term" value="P:IRE1-mediated unfolded protein response"/>
    <property type="evidence" value="ECO:0007669"/>
    <property type="project" value="TreeGrafter"/>
</dbReference>
<evidence type="ECO:0000256" key="11">
    <source>
        <dbReference type="ARBA" id="ARBA00022824"/>
    </source>
</evidence>
<protein>
    <recommendedName>
        <fullName evidence="2">non-specific serine/threonine protein kinase</fullName>
        <ecNumber evidence="2">2.7.11.1</ecNumber>
    </recommendedName>
</protein>
<keyword evidence="4" id="KW-0507">mRNA processing</keyword>
<dbReference type="InterPro" id="IPR008271">
    <property type="entry name" value="Ser/Thr_kinase_AS"/>
</dbReference>
<keyword evidence="16" id="KW-1015">Disulfide bond</keyword>
<dbReference type="AlphaFoldDB" id="A0AAP0P5P3"/>
<keyword evidence="7 26" id="KW-0732">Signal</keyword>
<evidence type="ECO:0000256" key="26">
    <source>
        <dbReference type="SAM" id="SignalP"/>
    </source>
</evidence>
<dbReference type="CDD" id="cd10422">
    <property type="entry name" value="RNase_Ire1"/>
    <property type="match status" value="1"/>
</dbReference>
<dbReference type="PROSITE" id="PS00108">
    <property type="entry name" value="PROTEIN_KINASE_ST"/>
    <property type="match status" value="1"/>
</dbReference>
<evidence type="ECO:0000256" key="10">
    <source>
        <dbReference type="ARBA" id="ARBA00022801"/>
    </source>
</evidence>
<name>A0AAP0P5P3_9MAGN</name>
<evidence type="ECO:0000259" key="27">
    <source>
        <dbReference type="PROSITE" id="PS50011"/>
    </source>
</evidence>
<dbReference type="PROSITE" id="PS50011">
    <property type="entry name" value="PROTEIN_KINASE_DOM"/>
    <property type="match status" value="1"/>
</dbReference>
<feature type="compositionally biased region" description="Basic residues" evidence="25">
    <location>
        <begin position="469"/>
        <end position="480"/>
    </location>
</feature>
<keyword evidence="30" id="KW-1185">Reference proteome</keyword>
<comment type="caution">
    <text evidence="29">The sequence shown here is derived from an EMBL/GenBank/DDBJ whole genome shotgun (WGS) entry which is preliminary data.</text>
</comment>
<gene>
    <name evidence="29" type="ORF">Sjap_009692</name>
</gene>
<dbReference type="PANTHER" id="PTHR13954">
    <property type="entry name" value="IRE1-RELATED"/>
    <property type="match status" value="1"/>
</dbReference>
<evidence type="ECO:0000256" key="4">
    <source>
        <dbReference type="ARBA" id="ARBA00022664"/>
    </source>
</evidence>
<evidence type="ECO:0000256" key="15">
    <source>
        <dbReference type="ARBA" id="ARBA00023136"/>
    </source>
</evidence>
<dbReference type="GO" id="GO:0006397">
    <property type="term" value="P:mRNA processing"/>
    <property type="evidence" value="ECO:0007669"/>
    <property type="project" value="UniProtKB-KW"/>
</dbReference>
<comment type="subcellular location">
    <subcellularLocation>
        <location evidence="1">Endoplasmic reticulum membrane</location>
        <topology evidence="1">Single-pass type I membrane protein</topology>
    </subcellularLocation>
</comment>
<dbReference type="GO" id="GO:0005524">
    <property type="term" value="F:ATP binding"/>
    <property type="evidence" value="ECO:0007669"/>
    <property type="project" value="UniProtKB-KW"/>
</dbReference>
<dbReference type="SUPFAM" id="SSF50998">
    <property type="entry name" value="Quinoprotein alcohol dehydrogenase-like"/>
    <property type="match status" value="1"/>
</dbReference>
<dbReference type="Gene3D" id="1.20.1440.180">
    <property type="entry name" value="KEN domain"/>
    <property type="match status" value="1"/>
</dbReference>
<dbReference type="PANTHER" id="PTHR13954:SF6">
    <property type="entry name" value="NON-SPECIFIC SERINE_THREONINE PROTEIN KINASE"/>
    <property type="match status" value="1"/>
</dbReference>
<evidence type="ECO:0000256" key="12">
    <source>
        <dbReference type="ARBA" id="ARBA00022840"/>
    </source>
</evidence>
<evidence type="ECO:0000256" key="25">
    <source>
        <dbReference type="SAM" id="MobiDB-lite"/>
    </source>
</evidence>
<evidence type="ECO:0000256" key="18">
    <source>
        <dbReference type="ARBA" id="ARBA00023180"/>
    </source>
</evidence>
<dbReference type="GO" id="GO:1990604">
    <property type="term" value="C:IRE1-TRAF2-ASK1 complex"/>
    <property type="evidence" value="ECO:0007669"/>
    <property type="project" value="TreeGrafter"/>
</dbReference>
<evidence type="ECO:0000256" key="22">
    <source>
        <dbReference type="ARBA" id="ARBA00047899"/>
    </source>
</evidence>
<keyword evidence="6" id="KW-0812">Transmembrane</keyword>
<keyword evidence="13" id="KW-1133">Transmembrane helix</keyword>
<evidence type="ECO:0000256" key="14">
    <source>
        <dbReference type="ARBA" id="ARBA00023015"/>
    </source>
</evidence>
<evidence type="ECO:0000256" key="7">
    <source>
        <dbReference type="ARBA" id="ARBA00022729"/>
    </source>
</evidence>
<dbReference type="Gene3D" id="1.10.510.10">
    <property type="entry name" value="Transferase(Phosphotransferase) domain 1"/>
    <property type="match status" value="1"/>
</dbReference>
<keyword evidence="5" id="KW-0808">Transferase</keyword>
<comment type="subunit">
    <text evidence="24">Homodimer; disulfide-linked. Dimer formation is driven by hydrophobic interactions within the N-terminal luminal domains and stabilized by disulfide bridges.</text>
</comment>
<evidence type="ECO:0000256" key="20">
    <source>
        <dbReference type="ARBA" id="ARBA00023230"/>
    </source>
</evidence>
<keyword evidence="21" id="KW-0511">Multifunctional enzyme</keyword>
<dbReference type="Pfam" id="PF06479">
    <property type="entry name" value="Ribonuc_2-5A"/>
    <property type="match status" value="1"/>
</dbReference>
<evidence type="ECO:0000256" key="1">
    <source>
        <dbReference type="ARBA" id="ARBA00004115"/>
    </source>
</evidence>
<evidence type="ECO:0000256" key="23">
    <source>
        <dbReference type="ARBA" id="ARBA00048679"/>
    </source>
</evidence>
<keyword evidence="20" id="KW-0834">Unfolded protein response</keyword>
<evidence type="ECO:0000313" key="30">
    <source>
        <dbReference type="Proteomes" id="UP001417504"/>
    </source>
</evidence>
<evidence type="ECO:0000256" key="5">
    <source>
        <dbReference type="ARBA" id="ARBA00022679"/>
    </source>
</evidence>
<feature type="chain" id="PRO_5042981407" description="non-specific serine/threonine protein kinase" evidence="26">
    <location>
        <begin position="25"/>
        <end position="944"/>
    </location>
</feature>
<dbReference type="GO" id="GO:0008380">
    <property type="term" value="P:RNA splicing"/>
    <property type="evidence" value="ECO:0007669"/>
    <property type="project" value="UniProtKB-KW"/>
</dbReference>
<keyword evidence="19" id="KW-0508">mRNA splicing</keyword>